<evidence type="ECO:0000313" key="7">
    <source>
        <dbReference type="EMBL" id="KDA53417.1"/>
    </source>
</evidence>
<comment type="similarity">
    <text evidence="2">Belongs to the band 7/mec-2 family. Flotillin subfamily.</text>
</comment>
<dbReference type="OrthoDB" id="9786220at2"/>
<evidence type="ECO:0000256" key="5">
    <source>
        <dbReference type="SAM" id="Phobius"/>
    </source>
</evidence>
<dbReference type="RefSeq" id="WP_038049766.1">
    <property type="nucleotide sequence ID" value="NZ_JMFG01000022.1"/>
</dbReference>
<dbReference type="Pfam" id="PF01145">
    <property type="entry name" value="Band_7"/>
    <property type="match status" value="1"/>
</dbReference>
<comment type="subcellular location">
    <subcellularLocation>
        <location evidence="1">Membrane</location>
        <topology evidence="1">Single-pass membrane protein</topology>
    </subcellularLocation>
</comment>
<sequence length="461" mass="50745">MAFLPWAIGVFVVVLAFALWAFNYRKVGPNQVLVISGRTSTVIEPDGRRRRVGYRLQVGGGTFVMPLLESVQVLPLDVISVSIRCPEVLTAHGVIIAAEAFGQVKVSSDERRLHRAVENFLSRGTAGIAAVAQEVLEGHMRAALGTMAVEEIYSQRDRFAERVRSAAQADFDRLGLELLAFSLKDITDSQGYLEALGARRIAEVKRDAAIAQAETERDATIRAAQYRKEGDVARLAAEAELAAATRDFEIQRAEFQAAVNAKRAQAELAYELERAKLLEQVKRQEYQIKLVEKELATKLEEQEIALREKHLDATVKRPAEAEAYRAKLEAEAEAYRKELEAKGRAAGLRLEAQVRAEALREQGKAEAEAMREKAAAWRDYTQAALAEMVIQKLPELARAVAEPLSKVDRIVMVGDASGTSKLTGQVAEVLAQLPTVVESLTGVKLADFLAQKTAPKEEKDS</sequence>
<dbReference type="InterPro" id="IPR027705">
    <property type="entry name" value="Flotillin_fam"/>
</dbReference>
<feature type="domain" description="Band 7" evidence="6">
    <location>
        <begin position="22"/>
        <end position="200"/>
    </location>
</feature>
<dbReference type="SUPFAM" id="SSF117892">
    <property type="entry name" value="Band 7/SPFH domain"/>
    <property type="match status" value="1"/>
</dbReference>
<dbReference type="GO" id="GO:0002020">
    <property type="term" value="F:protease binding"/>
    <property type="evidence" value="ECO:0007669"/>
    <property type="project" value="TreeGrafter"/>
</dbReference>
<feature type="coiled-coil region" evidence="4">
    <location>
        <begin position="274"/>
        <end position="301"/>
    </location>
</feature>
<dbReference type="PANTHER" id="PTHR13806:SF46">
    <property type="entry name" value="FLOTILLIN-1-RELATED"/>
    <property type="match status" value="1"/>
</dbReference>
<dbReference type="GO" id="GO:0005886">
    <property type="term" value="C:plasma membrane"/>
    <property type="evidence" value="ECO:0007669"/>
    <property type="project" value="TreeGrafter"/>
</dbReference>
<dbReference type="EMBL" id="JMFG01000022">
    <property type="protein sequence ID" value="KDA53417.1"/>
    <property type="molecule type" value="Genomic_DNA"/>
</dbReference>
<accession>A0A062XLL5</accession>
<organism evidence="7 8">
    <name type="scientific">Thermoanaerobaculum aquaticum</name>
    <dbReference type="NCBI Taxonomy" id="1312852"/>
    <lineage>
        <taxon>Bacteria</taxon>
        <taxon>Pseudomonadati</taxon>
        <taxon>Acidobacteriota</taxon>
        <taxon>Thermoanaerobaculia</taxon>
        <taxon>Thermoanaerobaculales</taxon>
        <taxon>Thermoanaerobaculaceae</taxon>
        <taxon>Thermoanaerobaculum</taxon>
    </lineage>
</organism>
<keyword evidence="5" id="KW-1133">Transmembrane helix</keyword>
<evidence type="ECO:0000313" key="8">
    <source>
        <dbReference type="Proteomes" id="UP000027284"/>
    </source>
</evidence>
<keyword evidence="8" id="KW-1185">Reference proteome</keyword>
<keyword evidence="4" id="KW-0175">Coiled coil</keyword>
<evidence type="ECO:0000256" key="3">
    <source>
        <dbReference type="ARBA" id="ARBA00023136"/>
    </source>
</evidence>
<dbReference type="CDD" id="cd03399">
    <property type="entry name" value="SPFH_flotillin"/>
    <property type="match status" value="1"/>
</dbReference>
<protein>
    <submittedName>
        <fullName evidence="7">Band 7 protein</fullName>
    </submittedName>
</protein>
<dbReference type="Gene3D" id="3.30.479.30">
    <property type="entry name" value="Band 7 domain"/>
    <property type="match status" value="1"/>
</dbReference>
<reference evidence="7 8" key="1">
    <citation type="submission" date="2014-04" db="EMBL/GenBank/DDBJ databases">
        <title>The Genome Sequence of Thermoanaerobaculum aquaticum MP-01, The First Cultivated Group 23 Acidobacterium.</title>
        <authorList>
            <person name="Stamps B.W."/>
            <person name="Losey N.A."/>
            <person name="Lawson P.A."/>
            <person name="Stevenson B.S."/>
        </authorList>
    </citation>
    <scope>NUCLEOTIDE SEQUENCE [LARGE SCALE GENOMIC DNA]</scope>
    <source>
        <strain evidence="7 8">MP-01</strain>
    </source>
</reference>
<gene>
    <name evidence="7" type="ORF">EG19_05705</name>
</gene>
<dbReference type="Pfam" id="PF15975">
    <property type="entry name" value="Flot"/>
    <property type="match status" value="1"/>
</dbReference>
<evidence type="ECO:0000256" key="4">
    <source>
        <dbReference type="SAM" id="Coils"/>
    </source>
</evidence>
<name>A0A062XLL5_9BACT</name>
<dbReference type="SMART" id="SM00244">
    <property type="entry name" value="PHB"/>
    <property type="match status" value="1"/>
</dbReference>
<dbReference type="InterPro" id="IPR031905">
    <property type="entry name" value="Flotillin_C"/>
</dbReference>
<dbReference type="AlphaFoldDB" id="A0A062XLL5"/>
<comment type="caution">
    <text evidence="7">The sequence shown here is derived from an EMBL/GenBank/DDBJ whole genome shotgun (WGS) entry which is preliminary data.</text>
</comment>
<dbReference type="InterPro" id="IPR001107">
    <property type="entry name" value="Band_7"/>
</dbReference>
<evidence type="ECO:0000256" key="1">
    <source>
        <dbReference type="ARBA" id="ARBA00004167"/>
    </source>
</evidence>
<evidence type="ECO:0000256" key="2">
    <source>
        <dbReference type="ARBA" id="ARBA00007161"/>
    </source>
</evidence>
<dbReference type="InterPro" id="IPR036013">
    <property type="entry name" value="Band_7/SPFH_dom_sf"/>
</dbReference>
<keyword evidence="3 5" id="KW-0472">Membrane</keyword>
<feature type="transmembrane region" description="Helical" evidence="5">
    <location>
        <begin position="6"/>
        <end position="24"/>
    </location>
</feature>
<dbReference type="Proteomes" id="UP000027284">
    <property type="component" value="Unassembled WGS sequence"/>
</dbReference>
<dbReference type="PANTHER" id="PTHR13806">
    <property type="entry name" value="FLOTILLIN-RELATED"/>
    <property type="match status" value="1"/>
</dbReference>
<evidence type="ECO:0000259" key="6">
    <source>
        <dbReference type="SMART" id="SM00244"/>
    </source>
</evidence>
<dbReference type="STRING" id="1312852.EG19_05705"/>
<proteinExistence type="inferred from homology"/>
<dbReference type="GO" id="GO:0072659">
    <property type="term" value="P:protein localization to plasma membrane"/>
    <property type="evidence" value="ECO:0007669"/>
    <property type="project" value="TreeGrafter"/>
</dbReference>
<keyword evidence="5" id="KW-0812">Transmembrane</keyword>